<dbReference type="STRING" id="1682113.A7U43_00175"/>
<dbReference type="Proteomes" id="UP000077143">
    <property type="component" value="Chromosome"/>
</dbReference>
<evidence type="ECO:0000256" key="1">
    <source>
        <dbReference type="ARBA" id="ARBA00004776"/>
    </source>
</evidence>
<evidence type="ECO:0000256" key="2">
    <source>
        <dbReference type="ARBA" id="ARBA00006739"/>
    </source>
</evidence>
<dbReference type="Gene3D" id="3.90.550.10">
    <property type="entry name" value="Spore Coat Polysaccharide Biosynthesis Protein SpsA, Chain A"/>
    <property type="match status" value="1"/>
</dbReference>
<dbReference type="InterPro" id="IPR027791">
    <property type="entry name" value="Galactosyl_T_C"/>
</dbReference>
<dbReference type="OrthoDB" id="6653642at2"/>
<evidence type="ECO:0000256" key="5">
    <source>
        <dbReference type="ARBA" id="ARBA00023316"/>
    </source>
</evidence>
<evidence type="ECO:0000313" key="8">
    <source>
        <dbReference type="Proteomes" id="UP000077143"/>
    </source>
</evidence>
<protein>
    <submittedName>
        <fullName evidence="7">Sugar transferase</fullName>
    </submittedName>
</protein>
<gene>
    <name evidence="7" type="ORF">A7U43_00175</name>
</gene>
<comment type="pathway">
    <text evidence="1">Cell wall biogenesis; cell wall polysaccharide biosynthesis.</text>
</comment>
<dbReference type="GO" id="GO:0071555">
    <property type="term" value="P:cell wall organization"/>
    <property type="evidence" value="ECO:0007669"/>
    <property type="project" value="UniProtKB-KW"/>
</dbReference>
<feature type="domain" description="Galactosyltransferase C-terminal" evidence="6">
    <location>
        <begin position="162"/>
        <end position="213"/>
    </location>
</feature>
<dbReference type="Pfam" id="PF02709">
    <property type="entry name" value="Glyco_transf_7C"/>
    <property type="match status" value="1"/>
</dbReference>
<dbReference type="RefSeq" id="WP_067989723.1">
    <property type="nucleotide sequence ID" value="NZ_CP015596.1"/>
</dbReference>
<keyword evidence="3" id="KW-0328">Glycosyltransferase</keyword>
<proteinExistence type="inferred from homology"/>
<evidence type="ECO:0000259" key="6">
    <source>
        <dbReference type="Pfam" id="PF02709"/>
    </source>
</evidence>
<keyword evidence="5" id="KW-0961">Cell wall biogenesis/degradation</keyword>
<dbReference type="SUPFAM" id="SSF53448">
    <property type="entry name" value="Nucleotide-diphospho-sugar transferases"/>
    <property type="match status" value="1"/>
</dbReference>
<dbReference type="PANTHER" id="PTHR43179">
    <property type="entry name" value="RHAMNOSYLTRANSFERASE WBBL"/>
    <property type="match status" value="1"/>
</dbReference>
<organism evidence="7 8">
    <name type="scientific">Mycobacterium adipatum</name>
    <dbReference type="NCBI Taxonomy" id="1682113"/>
    <lineage>
        <taxon>Bacteria</taxon>
        <taxon>Bacillati</taxon>
        <taxon>Actinomycetota</taxon>
        <taxon>Actinomycetes</taxon>
        <taxon>Mycobacteriales</taxon>
        <taxon>Mycobacteriaceae</taxon>
        <taxon>Mycobacterium</taxon>
    </lineage>
</organism>
<name>A0A172UG87_9MYCO</name>
<dbReference type="PANTHER" id="PTHR43179:SF12">
    <property type="entry name" value="GALACTOFURANOSYLTRANSFERASE GLFT2"/>
    <property type="match status" value="1"/>
</dbReference>
<dbReference type="GO" id="GO:0016757">
    <property type="term" value="F:glycosyltransferase activity"/>
    <property type="evidence" value="ECO:0007669"/>
    <property type="project" value="UniProtKB-KW"/>
</dbReference>
<dbReference type="KEGG" id="madi:A7U43_00175"/>
<evidence type="ECO:0000313" key="7">
    <source>
        <dbReference type="EMBL" id="ANE77951.1"/>
    </source>
</evidence>
<dbReference type="AlphaFoldDB" id="A0A172UG87"/>
<keyword evidence="4 7" id="KW-0808">Transferase</keyword>
<dbReference type="EMBL" id="CP015596">
    <property type="protein sequence ID" value="ANE77951.1"/>
    <property type="molecule type" value="Genomic_DNA"/>
</dbReference>
<evidence type="ECO:0000256" key="3">
    <source>
        <dbReference type="ARBA" id="ARBA00022676"/>
    </source>
</evidence>
<reference evidence="7 8" key="1">
    <citation type="submission" date="2016-05" db="EMBL/GenBank/DDBJ databases">
        <title>Complete genome sequence of a phthalic acid esters degrading Mycobacterium sp. YC-RL4.</title>
        <authorList>
            <person name="Ren L."/>
            <person name="Fan S."/>
            <person name="Ruth N."/>
            <person name="Jia Y."/>
            <person name="Wang J."/>
            <person name="Qiao C."/>
        </authorList>
    </citation>
    <scope>NUCLEOTIDE SEQUENCE [LARGE SCALE GENOMIC DNA]</scope>
    <source>
        <strain evidence="7 8">YC-RL4</strain>
    </source>
</reference>
<dbReference type="InterPro" id="IPR029044">
    <property type="entry name" value="Nucleotide-diphossugar_trans"/>
</dbReference>
<accession>A0A172UG87</accession>
<keyword evidence="8" id="KW-1185">Reference proteome</keyword>
<sequence>MRTAVITLTHRRSAHLRNQRTGLTRGGRPTDMHVIVAMDDPAVRDDLDDGGPPAIVVDCATAQDALPLARARNAGAAAAIEAGAELLIFLDVDCIPGCDLVNRYHSAASQSPHADALLCGPVTYLPPPGEQGYPVDRLHELVRPHPARPAPVGHQIIVGADYRLFWSLSFAVRPSTWQRIGGFCEEYRGYGGEDTDFAQCAATRGVSMRWIGGADAFHQYHPVSDPPVEHLGDILRNAVVFHRRWGWWPMEGWLRSFASLGLIDRDGDGTPHRVHTGGWTAAPRGIPAS</sequence>
<evidence type="ECO:0000256" key="4">
    <source>
        <dbReference type="ARBA" id="ARBA00022679"/>
    </source>
</evidence>
<comment type="similarity">
    <text evidence="2">Belongs to the glycosyltransferase 2 family.</text>
</comment>